<dbReference type="AlphaFoldDB" id="A0A0P1BBX4"/>
<feature type="compositionally biased region" description="Basic and acidic residues" evidence="1">
    <location>
        <begin position="415"/>
        <end position="426"/>
    </location>
</feature>
<evidence type="ECO:0000313" key="2">
    <source>
        <dbReference type="EMBL" id="CEH12696.1"/>
    </source>
</evidence>
<feature type="compositionally biased region" description="Basic and acidic residues" evidence="1">
    <location>
        <begin position="456"/>
        <end position="496"/>
    </location>
</feature>
<feature type="compositionally biased region" description="Polar residues" evidence="1">
    <location>
        <begin position="17"/>
        <end position="28"/>
    </location>
</feature>
<dbReference type="OrthoDB" id="10392062at2759"/>
<protein>
    <submittedName>
        <fullName evidence="2">Uncharacterized protein</fullName>
    </submittedName>
</protein>
<accession>A0A0P1BBX4</accession>
<feature type="compositionally biased region" description="Basic residues" evidence="1">
    <location>
        <begin position="379"/>
        <end position="393"/>
    </location>
</feature>
<feature type="region of interest" description="Disordered" evidence="1">
    <location>
        <begin position="1"/>
        <end position="36"/>
    </location>
</feature>
<organism evidence="2 3">
    <name type="scientific">Ceraceosorus bombacis</name>
    <dbReference type="NCBI Taxonomy" id="401625"/>
    <lineage>
        <taxon>Eukaryota</taxon>
        <taxon>Fungi</taxon>
        <taxon>Dikarya</taxon>
        <taxon>Basidiomycota</taxon>
        <taxon>Ustilaginomycotina</taxon>
        <taxon>Exobasidiomycetes</taxon>
        <taxon>Ceraceosorales</taxon>
        <taxon>Ceraceosoraceae</taxon>
        <taxon>Ceraceosorus</taxon>
    </lineage>
</organism>
<feature type="compositionally biased region" description="Low complexity" evidence="1">
    <location>
        <begin position="506"/>
        <end position="528"/>
    </location>
</feature>
<feature type="compositionally biased region" description="Basic and acidic residues" evidence="1">
    <location>
        <begin position="597"/>
        <end position="616"/>
    </location>
</feature>
<feature type="compositionally biased region" description="Low complexity" evidence="1">
    <location>
        <begin position="442"/>
        <end position="455"/>
    </location>
</feature>
<reference evidence="2 3" key="1">
    <citation type="submission" date="2014-09" db="EMBL/GenBank/DDBJ databases">
        <authorList>
            <person name="Magalhaes I.L.F."/>
            <person name="Oliveira U."/>
            <person name="Santos F.R."/>
            <person name="Vidigal T.H.D.A."/>
            <person name="Brescovit A.D."/>
            <person name="Santos A.J."/>
        </authorList>
    </citation>
    <scope>NUCLEOTIDE SEQUENCE [LARGE SCALE GENOMIC DNA]</scope>
</reference>
<dbReference type="EMBL" id="CCYA01000181">
    <property type="protein sequence ID" value="CEH12696.1"/>
    <property type="molecule type" value="Genomic_DNA"/>
</dbReference>
<feature type="region of interest" description="Disordered" evidence="1">
    <location>
        <begin position="415"/>
        <end position="637"/>
    </location>
</feature>
<keyword evidence="3" id="KW-1185">Reference proteome</keyword>
<feature type="compositionally biased region" description="Acidic residues" evidence="1">
    <location>
        <begin position="236"/>
        <end position="245"/>
    </location>
</feature>
<evidence type="ECO:0000313" key="3">
    <source>
        <dbReference type="Proteomes" id="UP000054845"/>
    </source>
</evidence>
<name>A0A0P1BBX4_9BASI</name>
<proteinExistence type="predicted"/>
<sequence>MAQAASTAEQGADGTSVPGTSSEQSQVQGYAAQAHTERDLDAQADTFANPLSEFLDLGKEFSTTRGAKHDTRKLARWFKLAHELRLDDPVKISGLTRFQRVMGTEDEGEYLNDLFINLPFLHARDENVEDADAVYWPKLDGRASLADLQVAKHKKHHSHHKHKSHKHKGNDGLLHQIIKDVNHDIGHIGIKIRDTDVADDADKKKHKKGGLVHAVTKQVKHDAHLAADLNVRDENAVEDEDVADEADTKRKPKHKGKHGLLSSINKQVKHDAHLAANLNIRDEEVAEDQDAADEADKKRKAKGNKGLLNTINKQVKHDAHLAGALNLRDEHVADEADKKRKGRHGLVHNTEKEIKHDAHLAAGLNVRDEDLAEDEDKKRTRKHKHKGKGKHGLLHTINKELKHDAKIIGIKIRDEEEASASDKKPDANAVPNKDAKKTPTTSAEASKAPKAAASDVPKKQPEAKGKHGQGPKEKEPKVKAPKEKEPKVKAPKDKAPTSKGHKAKAAESTATESATESAPAKPSSSTKPVLPKNEKVHPREDASDDVQGDGDKHKKGKKGSGLNVSKIIKAFTRQVEENDDALERRKAVAEDPTSSTDVDKPKESDAADKSEDDKPDATAGSQDFSPHRNDQFRRQPL</sequence>
<feature type="region of interest" description="Disordered" evidence="1">
    <location>
        <begin position="332"/>
        <end position="397"/>
    </location>
</feature>
<feature type="compositionally biased region" description="Basic and acidic residues" evidence="1">
    <location>
        <begin position="532"/>
        <end position="541"/>
    </location>
</feature>
<feature type="region of interest" description="Disordered" evidence="1">
    <location>
        <begin position="236"/>
        <end position="259"/>
    </location>
</feature>
<feature type="compositionally biased region" description="Basic and acidic residues" evidence="1">
    <location>
        <begin position="349"/>
        <end position="359"/>
    </location>
</feature>
<feature type="region of interest" description="Disordered" evidence="1">
    <location>
        <begin position="285"/>
        <end position="305"/>
    </location>
</feature>
<feature type="compositionally biased region" description="Basic and acidic residues" evidence="1">
    <location>
        <begin position="625"/>
        <end position="637"/>
    </location>
</feature>
<evidence type="ECO:0000256" key="1">
    <source>
        <dbReference type="SAM" id="MobiDB-lite"/>
    </source>
</evidence>
<dbReference type="Proteomes" id="UP000054845">
    <property type="component" value="Unassembled WGS sequence"/>
</dbReference>